<dbReference type="EMBL" id="AYKG01000039">
    <property type="protein sequence ID" value="ROO26053.1"/>
    <property type="molecule type" value="Genomic_DNA"/>
</dbReference>
<keyword evidence="3" id="KW-1185">Reference proteome</keyword>
<comment type="caution">
    <text evidence="2">The sequence shown here is derived from an EMBL/GenBank/DDBJ whole genome shotgun (WGS) entry which is preliminary data.</text>
</comment>
<dbReference type="Proteomes" id="UP000285310">
    <property type="component" value="Unassembled WGS sequence"/>
</dbReference>
<dbReference type="OrthoDB" id="5082781at2"/>
<accession>A0A423PKF3</accession>
<evidence type="ECO:0000259" key="1">
    <source>
        <dbReference type="Pfam" id="PF01850"/>
    </source>
</evidence>
<dbReference type="InterPro" id="IPR002716">
    <property type="entry name" value="PIN_dom"/>
</dbReference>
<feature type="domain" description="PIN" evidence="1">
    <location>
        <begin position="10"/>
        <end position="97"/>
    </location>
</feature>
<protein>
    <submittedName>
        <fullName evidence="2">Twitching motility protein PilT</fullName>
    </submittedName>
</protein>
<dbReference type="Gene3D" id="3.40.50.1010">
    <property type="entry name" value="5'-nuclease"/>
    <property type="match status" value="1"/>
</dbReference>
<dbReference type="Pfam" id="PF01850">
    <property type="entry name" value="PIN"/>
    <property type="match status" value="1"/>
</dbReference>
<reference evidence="2 3" key="1">
    <citation type="submission" date="2013-10" db="EMBL/GenBank/DDBJ databases">
        <title>Salinisphaera japonica YTM-1 Genome Sequencing.</title>
        <authorList>
            <person name="Lai Q."/>
            <person name="Li C."/>
            <person name="Shao Z."/>
        </authorList>
    </citation>
    <scope>NUCLEOTIDE SEQUENCE [LARGE SCALE GENOMIC DNA]</scope>
    <source>
        <strain evidence="2 3">YTM-1</strain>
    </source>
</reference>
<gene>
    <name evidence="2" type="ORF">SAJA_11775</name>
</gene>
<evidence type="ECO:0000313" key="2">
    <source>
        <dbReference type="EMBL" id="ROO26053.1"/>
    </source>
</evidence>
<organism evidence="2 3">
    <name type="scientific">Salinisphaera japonica YTM-1</name>
    <dbReference type="NCBI Taxonomy" id="1209778"/>
    <lineage>
        <taxon>Bacteria</taxon>
        <taxon>Pseudomonadati</taxon>
        <taxon>Pseudomonadota</taxon>
        <taxon>Gammaproteobacteria</taxon>
        <taxon>Salinisphaerales</taxon>
        <taxon>Salinisphaeraceae</taxon>
        <taxon>Salinisphaera</taxon>
    </lineage>
</organism>
<evidence type="ECO:0000313" key="3">
    <source>
        <dbReference type="Proteomes" id="UP000285310"/>
    </source>
</evidence>
<sequence>MHQPNQQHAISQLSILECRIKPRRERDDETLARYDHFFSRTDLIIAPISSDVLARATDLRTFTGLKTPDAIQAATALALSQNPVFITNDASFARVAALDLRLLT</sequence>
<dbReference type="AlphaFoldDB" id="A0A423PKF3"/>
<proteinExistence type="predicted"/>
<dbReference type="InterPro" id="IPR029060">
    <property type="entry name" value="PIN-like_dom_sf"/>
</dbReference>
<dbReference type="RefSeq" id="WP_123658832.1">
    <property type="nucleotide sequence ID" value="NZ_AYKG01000039.1"/>
</dbReference>
<name>A0A423PKF3_9GAMM</name>
<dbReference type="SUPFAM" id="SSF88723">
    <property type="entry name" value="PIN domain-like"/>
    <property type="match status" value="1"/>
</dbReference>
<dbReference type="InParanoid" id="A0A423PKF3"/>